<evidence type="ECO:0000313" key="2">
    <source>
        <dbReference type="EMBL" id="RNM05848.1"/>
    </source>
</evidence>
<reference evidence="2 3" key="1">
    <citation type="submission" date="2018-11" db="EMBL/GenBank/DDBJ databases">
        <title>Characterization of surface water Dickeya isolates.</title>
        <authorList>
            <person name="Van Gijsegem F."/>
            <person name="Pedron J."/>
        </authorList>
    </citation>
    <scope>NUCLEOTIDE SEQUENCE [LARGE SCALE GENOMIC DNA]</scope>
    <source>
        <strain evidence="2 3">FVG1-MFV-O17</strain>
    </source>
</reference>
<keyword evidence="1" id="KW-0732">Signal</keyword>
<organism evidence="2 3">
    <name type="scientific">Dickeya undicola</name>
    <dbReference type="NCBI Taxonomy" id="1577887"/>
    <lineage>
        <taxon>Bacteria</taxon>
        <taxon>Pseudomonadati</taxon>
        <taxon>Pseudomonadota</taxon>
        <taxon>Gammaproteobacteria</taxon>
        <taxon>Enterobacterales</taxon>
        <taxon>Pectobacteriaceae</taxon>
        <taxon>Dickeya</taxon>
    </lineage>
</organism>
<name>A0A3N0G105_9GAMM</name>
<comment type="caution">
    <text evidence="2">The sequence shown here is derived from an EMBL/GenBank/DDBJ whole genome shotgun (WGS) entry which is preliminary data.</text>
</comment>
<dbReference type="OrthoDB" id="5679412at2"/>
<dbReference type="RefSeq" id="WP_123252654.1">
    <property type="nucleotide sequence ID" value="NZ_RJLR01000020.1"/>
</dbReference>
<evidence type="ECO:0000313" key="3">
    <source>
        <dbReference type="Proteomes" id="UP000276061"/>
    </source>
</evidence>
<gene>
    <name evidence="2" type="ORF">EF878_11460</name>
</gene>
<accession>A0A3N0G105</accession>
<sequence length="148" mass="16492">MKRGTLNAIILGCITLSASALANFKPEGNEKSAIAEAIKDGYQTQRNLAFNYRMGRGKPGGADYIPKDMVKACAWRKILLISNPGKVDGSDPTNERYECSKLNFKQDEDVWRIVHQYLPLINDAKLKGEYMVDKEAGEPGELQIIDVE</sequence>
<feature type="chain" id="PRO_5018051628" evidence="1">
    <location>
        <begin position="23"/>
        <end position="148"/>
    </location>
</feature>
<dbReference type="EMBL" id="RJLR01000020">
    <property type="protein sequence ID" value="RNM05848.1"/>
    <property type="molecule type" value="Genomic_DNA"/>
</dbReference>
<proteinExistence type="predicted"/>
<dbReference type="Proteomes" id="UP000276061">
    <property type="component" value="Unassembled WGS sequence"/>
</dbReference>
<evidence type="ECO:0000256" key="1">
    <source>
        <dbReference type="SAM" id="SignalP"/>
    </source>
</evidence>
<dbReference type="AlphaFoldDB" id="A0A3N0G105"/>
<feature type="signal peptide" evidence="1">
    <location>
        <begin position="1"/>
        <end position="22"/>
    </location>
</feature>
<protein>
    <submittedName>
        <fullName evidence="2">Uncharacterized protein</fullName>
    </submittedName>
</protein>